<evidence type="ECO:0000313" key="1">
    <source>
        <dbReference type="EMBL" id="WDH85440.1"/>
    </source>
</evidence>
<organism evidence="1 3">
    <name type="scientific">Paenibacillus urinalis</name>
    <dbReference type="NCBI Taxonomy" id="521520"/>
    <lineage>
        <taxon>Bacteria</taxon>
        <taxon>Bacillati</taxon>
        <taxon>Bacillota</taxon>
        <taxon>Bacilli</taxon>
        <taxon>Bacillales</taxon>
        <taxon>Paenibacillaceae</taxon>
        <taxon>Paenibacillus</taxon>
    </lineage>
</organism>
<sequence>MAKTLKELLRDIERKRECLNRAEKRLGIKSKYVLKKSQELDALLNEYAARTIACMEK</sequence>
<dbReference type="InterPro" id="IPR037208">
    <property type="entry name" value="Spo0E-like_sf"/>
</dbReference>
<protein>
    <submittedName>
        <fullName evidence="1">Aspartyl-phosphate phosphatase Spo0E family protein</fullName>
    </submittedName>
</protein>
<geneLocation type="plasmid" evidence="1 3">
    <name>unnamed1</name>
</geneLocation>
<dbReference type="Proteomes" id="UP001220962">
    <property type="component" value="Plasmid unnamed1"/>
</dbReference>
<evidence type="ECO:0000313" key="2">
    <source>
        <dbReference type="EMBL" id="WDI05406.1"/>
    </source>
</evidence>
<dbReference type="GO" id="GO:0046983">
    <property type="term" value="F:protein dimerization activity"/>
    <property type="evidence" value="ECO:0007669"/>
    <property type="project" value="InterPro"/>
</dbReference>
<keyword evidence="1" id="KW-0614">Plasmid</keyword>
<proteinExistence type="predicted"/>
<dbReference type="Proteomes" id="UP001221519">
    <property type="component" value="Plasmid unnamed2"/>
</dbReference>
<reference evidence="1 4" key="1">
    <citation type="submission" date="2023-02" db="EMBL/GenBank/DDBJ databases">
        <title>Pathogen: clinical or host-associated sample.</title>
        <authorList>
            <person name="Hergert J."/>
            <person name="Casey R."/>
            <person name="Wagner J."/>
            <person name="Young E.L."/>
            <person name="Oakeson K.F."/>
        </authorList>
    </citation>
    <scope>NUCLEOTIDE SEQUENCE</scope>
    <source>
        <strain evidence="2 4">2022CK-00829</strain>
        <strain evidence="1">2022CK-00830</strain>
        <plasmid evidence="1">unnamed1</plasmid>
        <plasmid evidence="2 4">unnamed2</plasmid>
    </source>
</reference>
<dbReference type="InterPro" id="IPR018540">
    <property type="entry name" value="Spo0E-like"/>
</dbReference>
<dbReference type="EMBL" id="CP118102">
    <property type="protein sequence ID" value="WDH85440.1"/>
    <property type="molecule type" value="Genomic_DNA"/>
</dbReference>
<dbReference type="GO" id="GO:0043937">
    <property type="term" value="P:regulation of sporulation"/>
    <property type="evidence" value="ECO:0007669"/>
    <property type="project" value="InterPro"/>
</dbReference>
<dbReference type="RefSeq" id="WP_205055024.1">
    <property type="nucleotide sequence ID" value="NZ_CP118102.1"/>
</dbReference>
<dbReference type="InterPro" id="IPR036638">
    <property type="entry name" value="HLH_DNA-bd_sf"/>
</dbReference>
<dbReference type="EMBL" id="CP118110">
    <property type="protein sequence ID" value="WDI05406.1"/>
    <property type="molecule type" value="Genomic_DNA"/>
</dbReference>
<dbReference type="AlphaFoldDB" id="A0AAX3N9K7"/>
<dbReference type="SUPFAM" id="SSF140500">
    <property type="entry name" value="BAS1536-like"/>
    <property type="match status" value="1"/>
</dbReference>
<keyword evidence="4" id="KW-1185">Reference proteome</keyword>
<name>A0AAX3N9K7_9BACL</name>
<gene>
    <name evidence="1" type="ORF">PUW23_25730</name>
    <name evidence="2" type="ORF">PUW25_26805</name>
</gene>
<accession>A0AAX3N9K7</accession>
<evidence type="ECO:0000313" key="4">
    <source>
        <dbReference type="Proteomes" id="UP001221519"/>
    </source>
</evidence>
<dbReference type="Gene3D" id="4.10.280.10">
    <property type="entry name" value="Helix-loop-helix DNA-binding domain"/>
    <property type="match status" value="1"/>
</dbReference>
<geneLocation type="plasmid" evidence="2 4">
    <name>unnamed2</name>
</geneLocation>
<evidence type="ECO:0000313" key="3">
    <source>
        <dbReference type="Proteomes" id="UP001220962"/>
    </source>
</evidence>
<dbReference type="Pfam" id="PF09388">
    <property type="entry name" value="SpoOE-like"/>
    <property type="match status" value="1"/>
</dbReference>